<dbReference type="InterPro" id="IPR025164">
    <property type="entry name" value="Toastrack_DUF4097"/>
</dbReference>
<sequence>MTTKKKLWGAAAVLILIGLAGSLFTYQYGDEGREISEQQTVPGAQVAAIAINSDNTRVEILPSADQDVNIQLDGKVMSNVKPQLSVKAEDSTLFISMNKDHHKWFNFSFHQDSLTLKVYLPEKQYNELKITNDNGYIMAKQLNVASIQASTDNGRIEFSDTASQAVKVKADNGKITLDHVTGVLEGRTDNGSITVLTKEITQNITLDTNNGRIMIQTETEPTDVSFYTHVDNGRINIFDKYKGNTVVGDGKTLVKLTADNGSITVKKQ</sequence>
<dbReference type="AlphaFoldDB" id="A0A1I1VFT3"/>
<protein>
    <submittedName>
        <fullName evidence="2">Putative adhesin</fullName>
    </submittedName>
</protein>
<evidence type="ECO:0000259" key="1">
    <source>
        <dbReference type="Pfam" id="PF13349"/>
    </source>
</evidence>
<organism evidence="2 3">
    <name type="scientific">Paenibacillus catalpae</name>
    <dbReference type="NCBI Taxonomy" id="1045775"/>
    <lineage>
        <taxon>Bacteria</taxon>
        <taxon>Bacillati</taxon>
        <taxon>Bacillota</taxon>
        <taxon>Bacilli</taxon>
        <taxon>Bacillales</taxon>
        <taxon>Paenibacillaceae</taxon>
        <taxon>Paenibacillus</taxon>
    </lineage>
</organism>
<dbReference type="RefSeq" id="WP_175532762.1">
    <property type="nucleotide sequence ID" value="NZ_FOMT01000001.1"/>
</dbReference>
<dbReference type="Pfam" id="PF13349">
    <property type="entry name" value="DUF4097"/>
    <property type="match status" value="1"/>
</dbReference>
<dbReference type="EMBL" id="FOMT01000001">
    <property type="protein sequence ID" value="SFD81774.1"/>
    <property type="molecule type" value="Genomic_DNA"/>
</dbReference>
<gene>
    <name evidence="2" type="ORF">SAMN05216378_1561</name>
</gene>
<dbReference type="STRING" id="1045775.SAMN05216378_1561"/>
<proteinExistence type="predicted"/>
<feature type="domain" description="DUF4097" evidence="1">
    <location>
        <begin position="128"/>
        <end position="265"/>
    </location>
</feature>
<keyword evidence="3" id="KW-1185">Reference proteome</keyword>
<dbReference type="Proteomes" id="UP000198855">
    <property type="component" value="Unassembled WGS sequence"/>
</dbReference>
<evidence type="ECO:0000313" key="2">
    <source>
        <dbReference type="EMBL" id="SFD81774.1"/>
    </source>
</evidence>
<accession>A0A1I1VFT3</accession>
<dbReference type="Gene3D" id="2.160.20.120">
    <property type="match status" value="1"/>
</dbReference>
<name>A0A1I1VFT3_9BACL</name>
<evidence type="ECO:0000313" key="3">
    <source>
        <dbReference type="Proteomes" id="UP000198855"/>
    </source>
</evidence>
<reference evidence="3" key="1">
    <citation type="submission" date="2016-10" db="EMBL/GenBank/DDBJ databases">
        <authorList>
            <person name="Varghese N."/>
            <person name="Submissions S."/>
        </authorList>
    </citation>
    <scope>NUCLEOTIDE SEQUENCE [LARGE SCALE GENOMIC DNA]</scope>
    <source>
        <strain evidence="3">CGMCC 1.10784</strain>
    </source>
</reference>